<accession>A0A7S1U536</accession>
<gene>
    <name evidence="2" type="ORF">PPAR1163_LOCUS15304</name>
</gene>
<sequence>MYKNDAEKEPSLLMKPNAVKEHQEDIREASARNLKKNANPQESSEHGTLSPVARHGLFVYEMPSPAASEVSGKSSGWSASTSRRVLAKEETKRAPGTPGDARASPEVAVRGEHTESKSSAEVPQGDGTVQSNLRHREERPRKKQRVESAPQARRHAAATPQAAEDHAPQIFATGRAPPEFERMQITEDEPMLALVTTWMQNKNAHLSEVTEQLSDLAEKLKAARKREKVAQEEAQTARDDAEKQKKRADQLEMAAREAQEETRAAREKTRAARNATNEQRNRTEQN</sequence>
<feature type="region of interest" description="Disordered" evidence="1">
    <location>
        <begin position="1"/>
        <end position="51"/>
    </location>
</feature>
<feature type="region of interest" description="Disordered" evidence="1">
    <location>
        <begin position="226"/>
        <end position="286"/>
    </location>
</feature>
<feature type="compositionally biased region" description="Low complexity" evidence="1">
    <location>
        <begin position="68"/>
        <end position="82"/>
    </location>
</feature>
<feature type="region of interest" description="Disordered" evidence="1">
    <location>
        <begin position="65"/>
        <end position="175"/>
    </location>
</feature>
<feature type="compositionally biased region" description="Basic and acidic residues" evidence="1">
    <location>
        <begin position="18"/>
        <end position="30"/>
    </location>
</feature>
<name>A0A7S1U536_9STRA</name>
<feature type="compositionally biased region" description="Basic and acidic residues" evidence="1">
    <location>
        <begin position="109"/>
        <end position="118"/>
    </location>
</feature>
<evidence type="ECO:0000256" key="1">
    <source>
        <dbReference type="SAM" id="MobiDB-lite"/>
    </source>
</evidence>
<organism evidence="2">
    <name type="scientific">Phaeomonas parva</name>
    <dbReference type="NCBI Taxonomy" id="124430"/>
    <lineage>
        <taxon>Eukaryota</taxon>
        <taxon>Sar</taxon>
        <taxon>Stramenopiles</taxon>
        <taxon>Ochrophyta</taxon>
        <taxon>Pinguiophyceae</taxon>
        <taxon>Pinguiochrysidales</taxon>
        <taxon>Pinguiochrysidaceae</taxon>
        <taxon>Phaeomonas</taxon>
    </lineage>
</organism>
<feature type="compositionally biased region" description="Basic and acidic residues" evidence="1">
    <location>
        <begin position="1"/>
        <end position="10"/>
    </location>
</feature>
<evidence type="ECO:0000313" key="2">
    <source>
        <dbReference type="EMBL" id="CAD9256933.1"/>
    </source>
</evidence>
<proteinExistence type="predicted"/>
<dbReference type="EMBL" id="HBGJ01023970">
    <property type="protein sequence ID" value="CAD9256933.1"/>
    <property type="molecule type" value="Transcribed_RNA"/>
</dbReference>
<protein>
    <submittedName>
        <fullName evidence="2">Uncharacterized protein</fullName>
    </submittedName>
</protein>
<feature type="compositionally biased region" description="Polar residues" evidence="1">
    <location>
        <begin position="119"/>
        <end position="132"/>
    </location>
</feature>
<reference evidence="2" key="1">
    <citation type="submission" date="2021-01" db="EMBL/GenBank/DDBJ databases">
        <authorList>
            <person name="Corre E."/>
            <person name="Pelletier E."/>
            <person name="Niang G."/>
            <person name="Scheremetjew M."/>
            <person name="Finn R."/>
            <person name="Kale V."/>
            <person name="Holt S."/>
            <person name="Cochrane G."/>
            <person name="Meng A."/>
            <person name="Brown T."/>
            <person name="Cohen L."/>
        </authorList>
    </citation>
    <scope>NUCLEOTIDE SEQUENCE</scope>
    <source>
        <strain evidence="2">CCMP2877</strain>
    </source>
</reference>
<dbReference type="AlphaFoldDB" id="A0A7S1U536"/>
<feature type="compositionally biased region" description="Basic and acidic residues" evidence="1">
    <location>
        <begin position="228"/>
        <end position="270"/>
    </location>
</feature>